<protein>
    <submittedName>
        <fullName evidence="2">Uncharacterized protein</fullName>
    </submittedName>
</protein>
<organism evidence="2 3">
    <name type="scientific">Nocardioides caeni</name>
    <dbReference type="NCBI Taxonomy" id="574700"/>
    <lineage>
        <taxon>Bacteria</taxon>
        <taxon>Bacillati</taxon>
        <taxon>Actinomycetota</taxon>
        <taxon>Actinomycetes</taxon>
        <taxon>Propionibacteriales</taxon>
        <taxon>Nocardioidaceae</taxon>
        <taxon>Nocardioides</taxon>
    </lineage>
</organism>
<evidence type="ECO:0000313" key="2">
    <source>
        <dbReference type="EMBL" id="THV09114.1"/>
    </source>
</evidence>
<evidence type="ECO:0000256" key="1">
    <source>
        <dbReference type="SAM" id="MobiDB-lite"/>
    </source>
</evidence>
<feature type="compositionally biased region" description="Acidic residues" evidence="1">
    <location>
        <begin position="47"/>
        <end position="65"/>
    </location>
</feature>
<comment type="caution">
    <text evidence="2">The sequence shown here is derived from an EMBL/GenBank/DDBJ whole genome shotgun (WGS) entry which is preliminary data.</text>
</comment>
<dbReference type="AlphaFoldDB" id="A0A4S8N2Z7"/>
<reference evidence="2 3" key="1">
    <citation type="journal article" date="2009" name="Int. J. Syst. Evol. Microbiol.">
        <title>Nocardioides caeni sp. nov., isolated from wastewater.</title>
        <authorList>
            <person name="Yoon J.H."/>
            <person name="Kang S.J."/>
            <person name="Park S."/>
            <person name="Kim W."/>
            <person name="Oh T.K."/>
        </authorList>
    </citation>
    <scope>NUCLEOTIDE SEQUENCE [LARGE SCALE GENOMIC DNA]</scope>
    <source>
        <strain evidence="2 3">DSM 23134</strain>
    </source>
</reference>
<gene>
    <name evidence="2" type="ORF">E9934_17585</name>
</gene>
<accession>A0A4S8N2Z7</accession>
<name>A0A4S8N2Z7_9ACTN</name>
<evidence type="ECO:0000313" key="3">
    <source>
        <dbReference type="Proteomes" id="UP000307087"/>
    </source>
</evidence>
<feature type="region of interest" description="Disordered" evidence="1">
    <location>
        <begin position="21"/>
        <end position="99"/>
    </location>
</feature>
<proteinExistence type="predicted"/>
<dbReference type="EMBL" id="STGW01000017">
    <property type="protein sequence ID" value="THV09114.1"/>
    <property type="molecule type" value="Genomic_DNA"/>
</dbReference>
<feature type="compositionally biased region" description="Low complexity" evidence="1">
    <location>
        <begin position="37"/>
        <end position="46"/>
    </location>
</feature>
<sequence>MIAAVLVLVLLGLGGFFGVRALTDDDDSSRASDGDSSESTDGTDSTDSTDEPTDDSTDDSTDDPTDPSTSSTIRPTGIQCTGGDPEPAKDPGKRVRLLTGGGLMVPRPQGFEASIAYSDSHSFADGIIIAVRQASDSWINEIAVGGLPLANGFTSPEQAAEIIMQCLTTNPMIYSGFESRTDLTNEAIKVDGRDAWQITAELRVDDSKVSVEGDVATVVVVDTGSADHYGLFLSAATIGEPDQIAVAERALRRLTLD</sequence>
<dbReference type="Proteomes" id="UP000307087">
    <property type="component" value="Unassembled WGS sequence"/>
</dbReference>
<keyword evidence="3" id="KW-1185">Reference proteome</keyword>